<evidence type="ECO:0000313" key="1">
    <source>
        <dbReference type="EMBL" id="BAV39310.1"/>
    </source>
</evidence>
<sequence>MSSTEIIKSKINREVLDKRLKLTYKFDTLNDVLGSDIKFEVGDCVNIGDFTYELKNKDNLIENWHKKSVKKTGIINSNISQTLFEDTDNYLTISWDATYKQPTYTVNNWGWHDGSIFKIDGNSSKRRAEADDRSSGNGTFYFTNGGERKNEYDMENYGSYLFATLVKETFESTESFPSVFLQVNTGSIGACSYILNIVY</sequence>
<protein>
    <submittedName>
        <fullName evidence="1">Uncharacterized protein</fullName>
    </submittedName>
</protein>
<dbReference type="EMBL" id="LC168164">
    <property type="protein sequence ID" value="BAV39310.1"/>
    <property type="molecule type" value="Genomic_DNA"/>
</dbReference>
<organism evidence="1 2">
    <name type="scientific">Tenacibaculum phage pT24</name>
    <dbReference type="NCBI Taxonomy" id="1880590"/>
    <lineage>
        <taxon>Viruses</taxon>
        <taxon>Duplodnaviria</taxon>
        <taxon>Heunggongvirae</taxon>
        <taxon>Uroviricota</taxon>
        <taxon>Caudoviricetes</taxon>
        <taxon>Kungbxnavirus</taxon>
        <taxon>Kungbxnavirus pT24</taxon>
    </lineage>
</organism>
<accession>A0A1B4XWX0</accession>
<reference evidence="1 2" key="1">
    <citation type="submission" date="2016-07" db="EMBL/GenBank/DDBJ databases">
        <title>Characterization of three bacteriophages infecting bacteria isolated from shrimp culture pond water.</title>
        <authorList>
            <person name="Khoa H.V."/>
        </authorList>
    </citation>
    <scope>NUCLEOTIDE SEQUENCE [LARGE SCALE GENOMIC DNA]</scope>
</reference>
<proteinExistence type="predicted"/>
<keyword evidence="2" id="KW-1185">Reference proteome</keyword>
<name>A0A1B4XWX0_9CAUD</name>
<gene>
    <name evidence="1" type="ORF">BPT24_185</name>
</gene>
<dbReference type="Proteomes" id="UP000224877">
    <property type="component" value="Segment"/>
</dbReference>
<evidence type="ECO:0000313" key="2">
    <source>
        <dbReference type="Proteomes" id="UP000224877"/>
    </source>
</evidence>